<keyword evidence="4" id="KW-1185">Reference proteome</keyword>
<evidence type="ECO:0000313" key="3">
    <source>
        <dbReference type="EMBL" id="CAB1438648.1"/>
    </source>
</evidence>
<keyword evidence="2" id="KW-0732">Signal</keyword>
<evidence type="ECO:0000313" key="4">
    <source>
        <dbReference type="Proteomes" id="UP001153269"/>
    </source>
</evidence>
<feature type="region of interest" description="Disordered" evidence="1">
    <location>
        <begin position="100"/>
        <end position="131"/>
    </location>
</feature>
<evidence type="ECO:0000256" key="1">
    <source>
        <dbReference type="SAM" id="MobiDB-lite"/>
    </source>
</evidence>
<comment type="caution">
    <text evidence="3">The sequence shown here is derived from an EMBL/GenBank/DDBJ whole genome shotgun (WGS) entry which is preliminary data.</text>
</comment>
<name>A0A9N7UY77_PLEPL</name>
<evidence type="ECO:0000256" key="2">
    <source>
        <dbReference type="SAM" id="SignalP"/>
    </source>
</evidence>
<feature type="compositionally biased region" description="Basic residues" evidence="1">
    <location>
        <begin position="122"/>
        <end position="131"/>
    </location>
</feature>
<proteinExistence type="predicted"/>
<sequence length="131" mass="14320">MIIILTISLFSLLLHSRLLCSAPAPSPAAHATAILTEEASAQHRLLPALMDLSAQQDARRRPPTIRGASSPRPSCRHVSLCPDDIITSGCERADAITSNYRQEQTASFNKPPPPLLHDLSGKSRRFGWKET</sequence>
<dbReference type="EMBL" id="CADEAL010002190">
    <property type="protein sequence ID" value="CAB1438648.1"/>
    <property type="molecule type" value="Genomic_DNA"/>
</dbReference>
<gene>
    <name evidence="3" type="ORF">PLEPLA_LOCUS26536</name>
</gene>
<reference evidence="3" key="1">
    <citation type="submission" date="2020-03" db="EMBL/GenBank/DDBJ databases">
        <authorList>
            <person name="Weist P."/>
        </authorList>
    </citation>
    <scope>NUCLEOTIDE SEQUENCE</scope>
</reference>
<feature type="chain" id="PRO_5040239386" evidence="2">
    <location>
        <begin position="17"/>
        <end position="131"/>
    </location>
</feature>
<organism evidence="3 4">
    <name type="scientific">Pleuronectes platessa</name>
    <name type="common">European plaice</name>
    <dbReference type="NCBI Taxonomy" id="8262"/>
    <lineage>
        <taxon>Eukaryota</taxon>
        <taxon>Metazoa</taxon>
        <taxon>Chordata</taxon>
        <taxon>Craniata</taxon>
        <taxon>Vertebrata</taxon>
        <taxon>Euteleostomi</taxon>
        <taxon>Actinopterygii</taxon>
        <taxon>Neopterygii</taxon>
        <taxon>Teleostei</taxon>
        <taxon>Neoteleostei</taxon>
        <taxon>Acanthomorphata</taxon>
        <taxon>Carangaria</taxon>
        <taxon>Pleuronectiformes</taxon>
        <taxon>Pleuronectoidei</taxon>
        <taxon>Pleuronectidae</taxon>
        <taxon>Pleuronectes</taxon>
    </lineage>
</organism>
<dbReference type="Proteomes" id="UP001153269">
    <property type="component" value="Unassembled WGS sequence"/>
</dbReference>
<feature type="signal peptide" evidence="2">
    <location>
        <begin position="1"/>
        <end position="16"/>
    </location>
</feature>
<protein>
    <submittedName>
        <fullName evidence="3">Uncharacterized protein</fullName>
    </submittedName>
</protein>
<accession>A0A9N7UY77</accession>
<dbReference type="AlphaFoldDB" id="A0A9N7UY77"/>
<feature type="region of interest" description="Disordered" evidence="1">
    <location>
        <begin position="53"/>
        <end position="75"/>
    </location>
</feature>